<accession>A0A2P2QGA8</accession>
<evidence type="ECO:0000256" key="1">
    <source>
        <dbReference type="SAM" id="SignalP"/>
    </source>
</evidence>
<feature type="signal peptide" evidence="1">
    <location>
        <begin position="1"/>
        <end position="23"/>
    </location>
</feature>
<reference evidence="2" key="1">
    <citation type="submission" date="2018-02" db="EMBL/GenBank/DDBJ databases">
        <title>Rhizophora mucronata_Transcriptome.</title>
        <authorList>
            <person name="Meera S.P."/>
            <person name="Sreeshan A."/>
            <person name="Augustine A."/>
        </authorList>
    </citation>
    <scope>NUCLEOTIDE SEQUENCE</scope>
    <source>
        <tissue evidence="2">Leaf</tissue>
    </source>
</reference>
<proteinExistence type="predicted"/>
<feature type="chain" id="PRO_5015142869" evidence="1">
    <location>
        <begin position="24"/>
        <end position="48"/>
    </location>
</feature>
<dbReference type="AlphaFoldDB" id="A0A2P2QGA8"/>
<organism evidence="2">
    <name type="scientific">Rhizophora mucronata</name>
    <name type="common">Asiatic mangrove</name>
    <dbReference type="NCBI Taxonomy" id="61149"/>
    <lineage>
        <taxon>Eukaryota</taxon>
        <taxon>Viridiplantae</taxon>
        <taxon>Streptophyta</taxon>
        <taxon>Embryophyta</taxon>
        <taxon>Tracheophyta</taxon>
        <taxon>Spermatophyta</taxon>
        <taxon>Magnoliopsida</taxon>
        <taxon>eudicotyledons</taxon>
        <taxon>Gunneridae</taxon>
        <taxon>Pentapetalae</taxon>
        <taxon>rosids</taxon>
        <taxon>fabids</taxon>
        <taxon>Malpighiales</taxon>
        <taxon>Rhizophoraceae</taxon>
        <taxon>Rhizophora</taxon>
    </lineage>
</organism>
<keyword evidence="1" id="KW-0732">Signal</keyword>
<protein>
    <submittedName>
        <fullName evidence="2">Uncharacterized protein</fullName>
    </submittedName>
</protein>
<dbReference type="EMBL" id="GGEC01085549">
    <property type="protein sequence ID" value="MBX66033.1"/>
    <property type="molecule type" value="Transcribed_RNA"/>
</dbReference>
<sequence>MFLKAHKRYLNFFLTLLLSQVNFQNYLQNVPVNLHGHAREYTKYMVVL</sequence>
<name>A0A2P2QGA8_RHIMU</name>
<evidence type="ECO:0000313" key="2">
    <source>
        <dbReference type="EMBL" id="MBX66033.1"/>
    </source>
</evidence>